<dbReference type="STRING" id="71717.A0A4Y7R5F7"/>
<dbReference type="EMBL" id="QPFP01000678">
    <property type="protein sequence ID" value="TEB03982.1"/>
    <property type="molecule type" value="Genomic_DNA"/>
</dbReference>
<keyword evidence="2" id="KW-1185">Reference proteome</keyword>
<comment type="caution">
    <text evidence="1">The sequence shown here is derived from an EMBL/GenBank/DDBJ whole genome shotgun (WGS) entry which is preliminary data.</text>
</comment>
<evidence type="ECO:0000313" key="2">
    <source>
        <dbReference type="Proteomes" id="UP000298030"/>
    </source>
</evidence>
<dbReference type="Proteomes" id="UP000298030">
    <property type="component" value="Unassembled WGS sequence"/>
</dbReference>
<organism evidence="1 2">
    <name type="scientific">Coprinellus micaceus</name>
    <name type="common">Glistening ink-cap mushroom</name>
    <name type="synonym">Coprinus micaceus</name>
    <dbReference type="NCBI Taxonomy" id="71717"/>
    <lineage>
        <taxon>Eukaryota</taxon>
        <taxon>Fungi</taxon>
        <taxon>Dikarya</taxon>
        <taxon>Basidiomycota</taxon>
        <taxon>Agaricomycotina</taxon>
        <taxon>Agaricomycetes</taxon>
        <taxon>Agaricomycetidae</taxon>
        <taxon>Agaricales</taxon>
        <taxon>Agaricineae</taxon>
        <taxon>Psathyrellaceae</taxon>
        <taxon>Coprinellus</taxon>
    </lineage>
</organism>
<dbReference type="OrthoDB" id="3187773at2759"/>
<evidence type="ECO:0000313" key="1">
    <source>
        <dbReference type="EMBL" id="TEB03982.1"/>
    </source>
</evidence>
<protein>
    <submittedName>
        <fullName evidence="1">Uncharacterized protein</fullName>
    </submittedName>
</protein>
<sequence length="87" mass="9837">FHALSDISGLGGMQKEIIQATPSWQKGPPCHDCVYIKSDTTKMGFEGLTVAQVHFFLPFMHDDKEYQCAYVRWFETYGESPCPVTGM</sequence>
<proteinExistence type="predicted"/>
<reference evidence="1 2" key="1">
    <citation type="journal article" date="2019" name="Nat. Ecol. Evol.">
        <title>Megaphylogeny resolves global patterns of mushroom evolution.</title>
        <authorList>
            <person name="Varga T."/>
            <person name="Krizsan K."/>
            <person name="Foldi C."/>
            <person name="Dima B."/>
            <person name="Sanchez-Garcia M."/>
            <person name="Sanchez-Ramirez S."/>
            <person name="Szollosi G.J."/>
            <person name="Szarkandi J.G."/>
            <person name="Papp V."/>
            <person name="Albert L."/>
            <person name="Andreopoulos W."/>
            <person name="Angelini C."/>
            <person name="Antonin V."/>
            <person name="Barry K.W."/>
            <person name="Bougher N.L."/>
            <person name="Buchanan P."/>
            <person name="Buyck B."/>
            <person name="Bense V."/>
            <person name="Catcheside P."/>
            <person name="Chovatia M."/>
            <person name="Cooper J."/>
            <person name="Damon W."/>
            <person name="Desjardin D."/>
            <person name="Finy P."/>
            <person name="Geml J."/>
            <person name="Haridas S."/>
            <person name="Hughes K."/>
            <person name="Justo A."/>
            <person name="Karasinski D."/>
            <person name="Kautmanova I."/>
            <person name="Kiss B."/>
            <person name="Kocsube S."/>
            <person name="Kotiranta H."/>
            <person name="LaButti K.M."/>
            <person name="Lechner B.E."/>
            <person name="Liimatainen K."/>
            <person name="Lipzen A."/>
            <person name="Lukacs Z."/>
            <person name="Mihaltcheva S."/>
            <person name="Morgado L.N."/>
            <person name="Niskanen T."/>
            <person name="Noordeloos M.E."/>
            <person name="Ohm R.A."/>
            <person name="Ortiz-Santana B."/>
            <person name="Ovrebo C."/>
            <person name="Racz N."/>
            <person name="Riley R."/>
            <person name="Savchenko A."/>
            <person name="Shiryaev A."/>
            <person name="Soop K."/>
            <person name="Spirin V."/>
            <person name="Szebenyi C."/>
            <person name="Tomsovsky M."/>
            <person name="Tulloss R.E."/>
            <person name="Uehling J."/>
            <person name="Grigoriev I.V."/>
            <person name="Vagvolgyi C."/>
            <person name="Papp T."/>
            <person name="Martin F.M."/>
            <person name="Miettinen O."/>
            <person name="Hibbett D.S."/>
            <person name="Nagy L.G."/>
        </authorList>
    </citation>
    <scope>NUCLEOTIDE SEQUENCE [LARGE SCALE GENOMIC DNA]</scope>
    <source>
        <strain evidence="1 2">FP101781</strain>
    </source>
</reference>
<feature type="non-terminal residue" evidence="1">
    <location>
        <position position="1"/>
    </location>
</feature>
<accession>A0A4Y7R5F7</accession>
<gene>
    <name evidence="1" type="ORF">FA13DRAFT_1654916</name>
</gene>
<dbReference type="AlphaFoldDB" id="A0A4Y7R5F7"/>
<name>A0A4Y7R5F7_COPMI</name>